<dbReference type="RefSeq" id="XP_030763613.1">
    <property type="nucleotide sequence ID" value="XM_030907753.1"/>
</dbReference>
<evidence type="ECO:0000256" key="1">
    <source>
        <dbReference type="SAM" id="Coils"/>
    </source>
</evidence>
<dbReference type="KEGG" id="soy:115888157"/>
<dbReference type="GeneID" id="115888157"/>
<sequence length="200" mass="23302">MEDKERVVQKHIVAFCSILPSHIECWKTTLKELQNPIKAVSNFAEQLRYVDRAKISYINDFEQVQNQLKTKILIDIEQELESIKNNLDKLSKINQDLKNKLSQLERSTIDINWDSESFTIRGSPTQPALTIILQLGYQYHIFFSDILKNVNRTLKCIDFKNDKSIEQFVKSCPSNIESLDCKNIKYLLALTQYVVTNKNT</sequence>
<dbReference type="RefSeq" id="XP_030763612.1">
    <property type="nucleotide sequence ID" value="XM_030907752.1"/>
</dbReference>
<dbReference type="Proteomes" id="UP000504635">
    <property type="component" value="Unplaced"/>
</dbReference>
<keyword evidence="2" id="KW-1185">Reference proteome</keyword>
<feature type="coiled-coil region" evidence="1">
    <location>
        <begin position="73"/>
        <end position="107"/>
    </location>
</feature>
<evidence type="ECO:0000313" key="4">
    <source>
        <dbReference type="RefSeq" id="XP_030763613.1"/>
    </source>
</evidence>
<dbReference type="RefSeq" id="XP_030763614.1">
    <property type="nucleotide sequence ID" value="XM_030907754.1"/>
</dbReference>
<name>A0A6J2YKE7_SITOR</name>
<dbReference type="OrthoDB" id="6605214at2759"/>
<dbReference type="Pfam" id="PF15011">
    <property type="entry name" value="CA109-like"/>
    <property type="match status" value="1"/>
</dbReference>
<evidence type="ECO:0000313" key="3">
    <source>
        <dbReference type="RefSeq" id="XP_030763612.1"/>
    </source>
</evidence>
<gene>
    <name evidence="3 4 5" type="primary">LOC115888157</name>
</gene>
<keyword evidence="1" id="KW-0175">Coiled coil</keyword>
<organism evidence="2 5">
    <name type="scientific">Sitophilus oryzae</name>
    <name type="common">Rice weevil</name>
    <name type="synonym">Curculio oryzae</name>
    <dbReference type="NCBI Taxonomy" id="7048"/>
    <lineage>
        <taxon>Eukaryota</taxon>
        <taxon>Metazoa</taxon>
        <taxon>Ecdysozoa</taxon>
        <taxon>Arthropoda</taxon>
        <taxon>Hexapoda</taxon>
        <taxon>Insecta</taxon>
        <taxon>Pterygota</taxon>
        <taxon>Neoptera</taxon>
        <taxon>Endopterygota</taxon>
        <taxon>Coleoptera</taxon>
        <taxon>Polyphaga</taxon>
        <taxon>Cucujiformia</taxon>
        <taxon>Curculionidae</taxon>
        <taxon>Dryophthorinae</taxon>
        <taxon>Sitophilus</taxon>
    </lineage>
</organism>
<protein>
    <submittedName>
        <fullName evidence="3 4">Uncharacterized protein LOC115888157</fullName>
    </submittedName>
</protein>
<evidence type="ECO:0000313" key="2">
    <source>
        <dbReference type="Proteomes" id="UP000504635"/>
    </source>
</evidence>
<reference evidence="3 4" key="1">
    <citation type="submission" date="2025-04" db="UniProtKB">
        <authorList>
            <consortium name="RefSeq"/>
        </authorList>
    </citation>
    <scope>IDENTIFICATION</scope>
    <source>
        <tissue evidence="3 4">Gonads</tissue>
    </source>
</reference>
<proteinExistence type="predicted"/>
<dbReference type="AlphaFoldDB" id="A0A6J2YKE7"/>
<accession>A0A6J2YKE7</accession>
<dbReference type="InterPro" id="IPR029159">
    <property type="entry name" value="CA109-like"/>
</dbReference>
<evidence type="ECO:0000313" key="5">
    <source>
        <dbReference type="RefSeq" id="XP_030763614.1"/>
    </source>
</evidence>